<dbReference type="EMBL" id="CAJHNJ030000006">
    <property type="protein sequence ID" value="CAG9101376.1"/>
    <property type="molecule type" value="Genomic_DNA"/>
</dbReference>
<reference evidence="1" key="1">
    <citation type="submission" date="2020-11" db="EMBL/GenBank/DDBJ databases">
        <authorList>
            <person name="Whiteford S."/>
        </authorList>
    </citation>
    <scope>NUCLEOTIDE SEQUENCE</scope>
</reference>
<comment type="caution">
    <text evidence="1">The sequence shown here is derived from an EMBL/GenBank/DDBJ whole genome shotgun (WGS) entry which is preliminary data.</text>
</comment>
<keyword evidence="2" id="KW-1185">Reference proteome</keyword>
<evidence type="ECO:0000313" key="1">
    <source>
        <dbReference type="EMBL" id="CAG9101376.1"/>
    </source>
</evidence>
<dbReference type="AlphaFoldDB" id="A0A8S4DQD8"/>
<name>A0A8S4DQD8_PLUXY</name>
<gene>
    <name evidence="1" type="ORF">PLXY2_LOCUS2529</name>
</gene>
<protein>
    <submittedName>
        <fullName evidence="1">(diamondback moth) hypothetical protein</fullName>
    </submittedName>
</protein>
<accession>A0A8S4DQD8</accession>
<sequence length="92" mass="11137">MAYERLRFIDKINKFKRQEGHFHVSMRLKCICELRYCYWLWTYDRLILFVSRTEKTEATVVTLQHCQGQVADGKNWLKDDGSMENSNRDSQR</sequence>
<organism evidence="1 2">
    <name type="scientific">Plutella xylostella</name>
    <name type="common">Diamondback moth</name>
    <name type="synonym">Plutella maculipennis</name>
    <dbReference type="NCBI Taxonomy" id="51655"/>
    <lineage>
        <taxon>Eukaryota</taxon>
        <taxon>Metazoa</taxon>
        <taxon>Ecdysozoa</taxon>
        <taxon>Arthropoda</taxon>
        <taxon>Hexapoda</taxon>
        <taxon>Insecta</taxon>
        <taxon>Pterygota</taxon>
        <taxon>Neoptera</taxon>
        <taxon>Endopterygota</taxon>
        <taxon>Lepidoptera</taxon>
        <taxon>Glossata</taxon>
        <taxon>Ditrysia</taxon>
        <taxon>Yponomeutoidea</taxon>
        <taxon>Plutellidae</taxon>
        <taxon>Plutella</taxon>
    </lineage>
</organism>
<dbReference type="Proteomes" id="UP000653454">
    <property type="component" value="Unassembled WGS sequence"/>
</dbReference>
<proteinExistence type="predicted"/>
<evidence type="ECO:0000313" key="2">
    <source>
        <dbReference type="Proteomes" id="UP000653454"/>
    </source>
</evidence>